<dbReference type="InterPro" id="IPR020845">
    <property type="entry name" value="AMP-binding_CS"/>
</dbReference>
<dbReference type="Gene3D" id="2.30.38.10">
    <property type="entry name" value="Luciferase, Domain 3"/>
    <property type="match status" value="1"/>
</dbReference>
<dbReference type="InterPro" id="IPR045851">
    <property type="entry name" value="AMP-bd_C_sf"/>
</dbReference>
<proteinExistence type="predicted"/>
<dbReference type="PANTHER" id="PTHR45527">
    <property type="entry name" value="NONRIBOSOMAL PEPTIDE SYNTHETASE"/>
    <property type="match status" value="1"/>
</dbReference>
<dbReference type="AlphaFoldDB" id="A0A0W0TBI5"/>
<dbReference type="PATRIC" id="fig|1212489.4.peg.627"/>
<dbReference type="GO" id="GO:0005737">
    <property type="term" value="C:cytoplasm"/>
    <property type="evidence" value="ECO:0007669"/>
    <property type="project" value="TreeGrafter"/>
</dbReference>
<dbReference type="InterPro" id="IPR000873">
    <property type="entry name" value="AMP-dep_synth/lig_dom"/>
</dbReference>
<dbReference type="GO" id="GO:0043041">
    <property type="term" value="P:amino acid activation for nonribosomal peptide biosynthetic process"/>
    <property type="evidence" value="ECO:0007669"/>
    <property type="project" value="TreeGrafter"/>
</dbReference>
<dbReference type="PROSITE" id="PS50075">
    <property type="entry name" value="CARRIER"/>
    <property type="match status" value="1"/>
</dbReference>
<dbReference type="CDD" id="cd05930">
    <property type="entry name" value="A_NRPS"/>
    <property type="match status" value="1"/>
</dbReference>
<sequence length="609" mass="68004">MNQEYIGKVPHHLFEQQVSGFADAVAVFTENQSLTYAELNRKSNQLAHYLIETLGIRPGDTIGVCTDHEPDRVLSLIAINKAGATYVPIDPFYPADLINYMTNKIGCKFILVNRPELVQKESELSARLVQLTTVDYGHYSIKNPDLAVSIHDAMYIIFTSGSTGRPKAVAVSYSAAYNHFVWVMDYTQFSTADIWLQTINPSFDPSMHELMAPLMIGGRIALIGGTRKLDSREITDAIIRLQATHITTVPTMLTLLVDTPNFSQCSSLKHVCVGGEVFRPALGQKAMSLLPNTQFHNVYGPTEATIMASGWKIVAPETRDALPIGPAIYNMKFYIQTDEGRIRDITPGAEGQLCISGVSLANGYVNDEILTNEKFIANPLEPNPESLYHRLYFSGDRVRVDEQGEIYCLGRLDDQVKINGQRVELAEIEYQFSRFKGVNDVAALMIDGDLNVVLATNEPESAQTSWLEAIKAQAMKKLSPIMIPKRMKIIESVPKQAISAKADRKKLIEILSLSTCDLEQLKQKLSSDKPLDIEEMLTQIIREIINHADSLDNSLSFADIGFDSVDLQMLSLRVGKQFNCDLRTEDLFEYYTIEKLSDFIKSQALVTVE</sequence>
<dbReference type="PROSITE" id="PS00455">
    <property type="entry name" value="AMP_BINDING"/>
    <property type="match status" value="1"/>
</dbReference>
<evidence type="ECO:0000313" key="5">
    <source>
        <dbReference type="Proteomes" id="UP000054736"/>
    </source>
</evidence>
<dbReference type="GO" id="GO:0031177">
    <property type="term" value="F:phosphopantetheine binding"/>
    <property type="evidence" value="ECO:0007669"/>
    <property type="project" value="InterPro"/>
</dbReference>
<dbReference type="EMBL" id="LNXY01000004">
    <property type="protein sequence ID" value="KTC92613.1"/>
    <property type="molecule type" value="Genomic_DNA"/>
</dbReference>
<dbReference type="InterPro" id="IPR009081">
    <property type="entry name" value="PP-bd_ACP"/>
</dbReference>
<accession>A0A0W0TBI5</accession>
<protein>
    <submittedName>
        <fullName evidence="4">Peptide synthetase, non-ribosomal</fullName>
    </submittedName>
</protein>
<reference evidence="4 5" key="1">
    <citation type="submission" date="2015-11" db="EMBL/GenBank/DDBJ databases">
        <title>Genomic analysis of 38 Legionella species identifies large and diverse effector repertoires.</title>
        <authorList>
            <person name="Burstein D."/>
            <person name="Amaro F."/>
            <person name="Zusman T."/>
            <person name="Lifshitz Z."/>
            <person name="Cohen O."/>
            <person name="Gilbert J.A."/>
            <person name="Pupko T."/>
            <person name="Shuman H.A."/>
            <person name="Segal G."/>
        </authorList>
    </citation>
    <scope>NUCLEOTIDE SEQUENCE [LARGE SCALE GENOMIC DNA]</scope>
    <source>
        <strain evidence="4 5">ATCC 700990</strain>
    </source>
</reference>
<dbReference type="STRING" id="1212489.Ldro_0603"/>
<dbReference type="OrthoDB" id="9757559at2"/>
<dbReference type="PANTHER" id="PTHR45527:SF1">
    <property type="entry name" value="FATTY ACID SYNTHASE"/>
    <property type="match status" value="1"/>
</dbReference>
<dbReference type="Pfam" id="PF00550">
    <property type="entry name" value="PP-binding"/>
    <property type="match status" value="1"/>
</dbReference>
<keyword evidence="2" id="KW-0597">Phosphoprotein</keyword>
<name>A0A0W0TBI5_9GAMM</name>
<dbReference type="SMART" id="SM00823">
    <property type="entry name" value="PKS_PP"/>
    <property type="match status" value="1"/>
</dbReference>
<dbReference type="GO" id="GO:0044550">
    <property type="term" value="P:secondary metabolite biosynthetic process"/>
    <property type="evidence" value="ECO:0007669"/>
    <property type="project" value="TreeGrafter"/>
</dbReference>
<organism evidence="4 5">
    <name type="scientific">Legionella drozanskii LLAP-1</name>
    <dbReference type="NCBI Taxonomy" id="1212489"/>
    <lineage>
        <taxon>Bacteria</taxon>
        <taxon>Pseudomonadati</taxon>
        <taxon>Pseudomonadota</taxon>
        <taxon>Gammaproteobacteria</taxon>
        <taxon>Legionellales</taxon>
        <taxon>Legionellaceae</taxon>
        <taxon>Legionella</taxon>
    </lineage>
</organism>
<evidence type="ECO:0000256" key="1">
    <source>
        <dbReference type="ARBA" id="ARBA00022450"/>
    </source>
</evidence>
<dbReference type="Pfam" id="PF00501">
    <property type="entry name" value="AMP-binding"/>
    <property type="match status" value="1"/>
</dbReference>
<dbReference type="InterPro" id="IPR010071">
    <property type="entry name" value="AA_adenyl_dom"/>
</dbReference>
<dbReference type="Gene3D" id="3.30.300.30">
    <property type="match status" value="1"/>
</dbReference>
<dbReference type="RefSeq" id="WP_058494956.1">
    <property type="nucleotide sequence ID" value="NZ_CAAAIU010000011.1"/>
</dbReference>
<dbReference type="Proteomes" id="UP000054736">
    <property type="component" value="Unassembled WGS sequence"/>
</dbReference>
<dbReference type="Gene3D" id="1.10.1200.10">
    <property type="entry name" value="ACP-like"/>
    <property type="match status" value="1"/>
</dbReference>
<evidence type="ECO:0000313" key="4">
    <source>
        <dbReference type="EMBL" id="KTC92613.1"/>
    </source>
</evidence>
<gene>
    <name evidence="4" type="ORF">Ldro_0603</name>
</gene>
<dbReference type="Gene3D" id="3.40.50.980">
    <property type="match status" value="2"/>
</dbReference>
<dbReference type="SUPFAM" id="SSF56801">
    <property type="entry name" value="Acetyl-CoA synthetase-like"/>
    <property type="match status" value="1"/>
</dbReference>
<evidence type="ECO:0000259" key="3">
    <source>
        <dbReference type="PROSITE" id="PS50075"/>
    </source>
</evidence>
<dbReference type="SUPFAM" id="SSF47336">
    <property type="entry name" value="ACP-like"/>
    <property type="match status" value="1"/>
</dbReference>
<dbReference type="NCBIfam" id="TIGR01733">
    <property type="entry name" value="AA-adenyl-dom"/>
    <property type="match status" value="1"/>
</dbReference>
<dbReference type="InterPro" id="IPR020806">
    <property type="entry name" value="PKS_PP-bd"/>
</dbReference>
<dbReference type="InterPro" id="IPR036736">
    <property type="entry name" value="ACP-like_sf"/>
</dbReference>
<keyword evidence="1" id="KW-0596">Phosphopantetheine</keyword>
<comment type="caution">
    <text evidence="4">The sequence shown here is derived from an EMBL/GenBank/DDBJ whole genome shotgun (WGS) entry which is preliminary data.</text>
</comment>
<feature type="domain" description="Carrier" evidence="3">
    <location>
        <begin position="528"/>
        <end position="604"/>
    </location>
</feature>
<dbReference type="FunFam" id="3.40.50.980:FF:000001">
    <property type="entry name" value="Non-ribosomal peptide synthetase"/>
    <property type="match status" value="1"/>
</dbReference>
<keyword evidence="5" id="KW-1185">Reference proteome</keyword>
<evidence type="ECO:0000256" key="2">
    <source>
        <dbReference type="ARBA" id="ARBA00022553"/>
    </source>
</evidence>